<organism evidence="2">
    <name type="scientific">marine sediment metagenome</name>
    <dbReference type="NCBI Taxonomy" id="412755"/>
    <lineage>
        <taxon>unclassified sequences</taxon>
        <taxon>metagenomes</taxon>
        <taxon>ecological metagenomes</taxon>
    </lineage>
</organism>
<accession>A0A0F9EBE1</accession>
<dbReference type="CDD" id="cd05403">
    <property type="entry name" value="NT_KNTase_like"/>
    <property type="match status" value="1"/>
</dbReference>
<dbReference type="PANTHER" id="PTHR33933:SF1">
    <property type="entry name" value="PROTEIN ADENYLYLTRANSFERASE MNTA-RELATED"/>
    <property type="match status" value="1"/>
</dbReference>
<dbReference type="InterPro" id="IPR043519">
    <property type="entry name" value="NT_sf"/>
</dbReference>
<name>A0A0F9EBE1_9ZZZZ</name>
<dbReference type="EMBL" id="LAZR01025619">
    <property type="protein sequence ID" value="KKL71353.1"/>
    <property type="molecule type" value="Genomic_DNA"/>
</dbReference>
<dbReference type="InterPro" id="IPR052548">
    <property type="entry name" value="Type_VII_TA_antitoxin"/>
</dbReference>
<reference evidence="2" key="1">
    <citation type="journal article" date="2015" name="Nature">
        <title>Complex archaea that bridge the gap between prokaryotes and eukaryotes.</title>
        <authorList>
            <person name="Spang A."/>
            <person name="Saw J.H."/>
            <person name="Jorgensen S.L."/>
            <person name="Zaremba-Niedzwiedzka K."/>
            <person name="Martijn J."/>
            <person name="Lind A.E."/>
            <person name="van Eijk R."/>
            <person name="Schleper C."/>
            <person name="Guy L."/>
            <person name="Ettema T.J."/>
        </authorList>
    </citation>
    <scope>NUCLEOTIDE SEQUENCE</scope>
</reference>
<dbReference type="Pfam" id="PF18765">
    <property type="entry name" value="Polbeta"/>
    <property type="match status" value="1"/>
</dbReference>
<feature type="domain" description="Polymerase beta nucleotidyltransferase" evidence="1">
    <location>
        <begin position="10"/>
        <end position="108"/>
    </location>
</feature>
<dbReference type="PANTHER" id="PTHR33933">
    <property type="entry name" value="NUCLEOTIDYLTRANSFERASE"/>
    <property type="match status" value="1"/>
</dbReference>
<dbReference type="AlphaFoldDB" id="A0A0F9EBE1"/>
<evidence type="ECO:0000259" key="1">
    <source>
        <dbReference type="Pfam" id="PF18765"/>
    </source>
</evidence>
<comment type="caution">
    <text evidence="2">The sequence shown here is derived from an EMBL/GenBank/DDBJ whole genome shotgun (WGS) entry which is preliminary data.</text>
</comment>
<gene>
    <name evidence="2" type="ORF">LCGC14_2095740</name>
</gene>
<evidence type="ECO:0000313" key="2">
    <source>
        <dbReference type="EMBL" id="KKL71353.1"/>
    </source>
</evidence>
<proteinExistence type="predicted"/>
<dbReference type="InterPro" id="IPR041633">
    <property type="entry name" value="Polbeta"/>
</dbReference>
<dbReference type="SUPFAM" id="SSF81301">
    <property type="entry name" value="Nucleotidyltransferase"/>
    <property type="match status" value="1"/>
</dbReference>
<protein>
    <recommendedName>
        <fullName evidence="1">Polymerase beta nucleotidyltransferase domain-containing protein</fullName>
    </recommendedName>
</protein>
<sequence length="111" mass="13157">MKENIDKILNEIIEKLKRKYKPIKVILYGSYARGSPRDDSDIDLLILKKTNERRIERIVKVKKIIYNPERKIPISPLIYSPTELNERLEMGDDFIKEILKKGKILYEEPIS</sequence>
<dbReference type="Gene3D" id="3.30.460.10">
    <property type="entry name" value="Beta Polymerase, domain 2"/>
    <property type="match status" value="1"/>
</dbReference>